<evidence type="ECO:0000313" key="3">
    <source>
        <dbReference type="EMBL" id="AYO78745.1"/>
    </source>
</evidence>
<dbReference type="PANTHER" id="PTHR14969">
    <property type="entry name" value="SPHINGOSINE-1-PHOSPHATE PHOSPHOHYDROLASE"/>
    <property type="match status" value="1"/>
</dbReference>
<sequence>MPSVLQKLSARHRIDSYILVMFLAAAAGILLFLKLGSEILEGDSFAIDRYLLQCLRRSSDSAIPIGPAWLRSAMVDISALGGINLLTLITLLASGYLLAARKQVTALFLPISIAAGAAMSALFKIEYARPRPDIVKHLVEVSSASFPSGHAMNSAIVYLTVGALLARAEQAPRVRIYIISVAICLTLAIGSSRIYLGVHWPSDVVAGWCVGGSWAAMALLIAHRLPGARAGVGPESLSGSSVYLSNRDHES</sequence>
<dbReference type="SUPFAM" id="SSF48317">
    <property type="entry name" value="Acid phosphatase/Vanadium-dependent haloperoxidase"/>
    <property type="match status" value="1"/>
</dbReference>
<feature type="transmembrane region" description="Helical" evidence="1">
    <location>
        <begin position="177"/>
        <end position="198"/>
    </location>
</feature>
<reference evidence="3 4" key="1">
    <citation type="submission" date="2018-10" db="EMBL/GenBank/DDBJ databases">
        <title>Characterization and genome analysis of a novel bacterium Sphingobium yanoikuyae SJTF8 capable of degrading PAHs.</title>
        <authorList>
            <person name="Yin C."/>
            <person name="Xiong W."/>
            <person name="Liang R."/>
        </authorList>
    </citation>
    <scope>NUCLEOTIDE SEQUENCE [LARGE SCALE GENOMIC DNA]</scope>
    <source>
        <strain evidence="3 4">SJTF8</strain>
    </source>
</reference>
<organism evidence="3 4">
    <name type="scientific">Sphingobium yanoikuyae</name>
    <name type="common">Sphingomonas yanoikuyae</name>
    <dbReference type="NCBI Taxonomy" id="13690"/>
    <lineage>
        <taxon>Bacteria</taxon>
        <taxon>Pseudomonadati</taxon>
        <taxon>Pseudomonadota</taxon>
        <taxon>Alphaproteobacteria</taxon>
        <taxon>Sphingomonadales</taxon>
        <taxon>Sphingomonadaceae</taxon>
        <taxon>Sphingobium</taxon>
    </lineage>
</organism>
<keyword evidence="1" id="KW-0812">Transmembrane</keyword>
<keyword evidence="1" id="KW-0472">Membrane</keyword>
<proteinExistence type="predicted"/>
<dbReference type="AlphaFoldDB" id="A0A3G2UUY3"/>
<dbReference type="SMART" id="SM00014">
    <property type="entry name" value="acidPPc"/>
    <property type="match status" value="1"/>
</dbReference>
<dbReference type="CDD" id="cd03392">
    <property type="entry name" value="PAP2_like_2"/>
    <property type="match status" value="1"/>
</dbReference>
<evidence type="ECO:0000259" key="2">
    <source>
        <dbReference type="SMART" id="SM00014"/>
    </source>
</evidence>
<dbReference type="InterPro" id="IPR036938">
    <property type="entry name" value="PAP2/HPO_sf"/>
</dbReference>
<dbReference type="EMBL" id="CP033230">
    <property type="protein sequence ID" value="AYO78745.1"/>
    <property type="molecule type" value="Genomic_DNA"/>
</dbReference>
<dbReference type="Proteomes" id="UP000280708">
    <property type="component" value="Chromosome"/>
</dbReference>
<feature type="transmembrane region" description="Helical" evidence="1">
    <location>
        <begin position="145"/>
        <end position="165"/>
    </location>
</feature>
<feature type="transmembrane region" description="Helical" evidence="1">
    <location>
        <begin position="106"/>
        <end position="125"/>
    </location>
</feature>
<dbReference type="InterPro" id="IPR000326">
    <property type="entry name" value="PAP2/HPO"/>
</dbReference>
<feature type="transmembrane region" description="Helical" evidence="1">
    <location>
        <begin position="204"/>
        <end position="222"/>
    </location>
</feature>
<evidence type="ECO:0000313" key="4">
    <source>
        <dbReference type="Proteomes" id="UP000280708"/>
    </source>
</evidence>
<feature type="transmembrane region" description="Helical" evidence="1">
    <location>
        <begin position="77"/>
        <end position="99"/>
    </location>
</feature>
<feature type="transmembrane region" description="Helical" evidence="1">
    <location>
        <begin position="16"/>
        <end position="35"/>
    </location>
</feature>
<accession>A0A3G2UUY3</accession>
<feature type="domain" description="Phosphatidic acid phosphatase type 2/haloperoxidase" evidence="2">
    <location>
        <begin position="110"/>
        <end position="219"/>
    </location>
</feature>
<dbReference type="Pfam" id="PF01569">
    <property type="entry name" value="PAP2"/>
    <property type="match status" value="1"/>
</dbReference>
<protein>
    <submittedName>
        <fullName evidence="3">Phosphatase PAP2 family protein</fullName>
    </submittedName>
</protein>
<dbReference type="PANTHER" id="PTHR14969:SF13">
    <property type="entry name" value="AT30094P"/>
    <property type="match status" value="1"/>
</dbReference>
<gene>
    <name evidence="3" type="ORF">EBF16_18710</name>
</gene>
<dbReference type="Gene3D" id="1.20.144.10">
    <property type="entry name" value="Phosphatidic acid phosphatase type 2/haloperoxidase"/>
    <property type="match status" value="1"/>
</dbReference>
<keyword evidence="1" id="KW-1133">Transmembrane helix</keyword>
<dbReference type="RefSeq" id="WP_122129872.1">
    <property type="nucleotide sequence ID" value="NZ_CP033230.1"/>
</dbReference>
<name>A0A3G2UUY3_SPHYA</name>
<evidence type="ECO:0000256" key="1">
    <source>
        <dbReference type="SAM" id="Phobius"/>
    </source>
</evidence>